<dbReference type="SMART" id="SM00369">
    <property type="entry name" value="LRR_TYP"/>
    <property type="match status" value="4"/>
</dbReference>
<feature type="domain" description="TIR" evidence="14">
    <location>
        <begin position="21"/>
        <end position="191"/>
    </location>
</feature>
<comment type="subcellular location">
    <subcellularLocation>
        <location evidence="2">Cytoplasm</location>
    </subcellularLocation>
    <subcellularLocation>
        <location evidence="1">Nucleus</location>
    </subcellularLocation>
</comment>
<keyword evidence="6" id="KW-0677">Repeat</keyword>
<dbReference type="EMBL" id="JARBHA010000018">
    <property type="protein sequence ID" value="KAJ9675793.1"/>
    <property type="molecule type" value="Genomic_DNA"/>
</dbReference>
<dbReference type="InterPro" id="IPR000157">
    <property type="entry name" value="TIR_dom"/>
</dbReference>
<dbReference type="PANTHER" id="PTHR11017">
    <property type="entry name" value="LEUCINE-RICH REPEAT-CONTAINING PROTEIN"/>
    <property type="match status" value="1"/>
</dbReference>
<dbReference type="SUPFAM" id="SSF52058">
    <property type="entry name" value="L domain-like"/>
    <property type="match status" value="1"/>
</dbReference>
<dbReference type="Gene3D" id="3.40.50.10140">
    <property type="entry name" value="Toll/interleukin-1 receptor homology (TIR) domain"/>
    <property type="match status" value="2"/>
</dbReference>
<dbReference type="InterPro" id="IPR032675">
    <property type="entry name" value="LRR_dom_sf"/>
</dbReference>
<keyword evidence="5" id="KW-0433">Leucine-rich repeat</keyword>
<evidence type="ECO:0000256" key="6">
    <source>
        <dbReference type="ARBA" id="ARBA00022737"/>
    </source>
</evidence>
<evidence type="ECO:0000256" key="1">
    <source>
        <dbReference type="ARBA" id="ARBA00004123"/>
    </source>
</evidence>
<evidence type="ECO:0000256" key="9">
    <source>
        <dbReference type="ARBA" id="ARBA00023027"/>
    </source>
</evidence>
<dbReference type="InterPro" id="IPR042197">
    <property type="entry name" value="Apaf_helical"/>
</dbReference>
<dbReference type="GO" id="GO:0043531">
    <property type="term" value="F:ADP binding"/>
    <property type="evidence" value="ECO:0007669"/>
    <property type="project" value="InterPro"/>
</dbReference>
<dbReference type="PROSITE" id="PS50104">
    <property type="entry name" value="TIR"/>
    <property type="match status" value="2"/>
</dbReference>
<evidence type="ECO:0000256" key="13">
    <source>
        <dbReference type="SAM" id="MobiDB-lite"/>
    </source>
</evidence>
<evidence type="ECO:0000256" key="7">
    <source>
        <dbReference type="ARBA" id="ARBA00022801"/>
    </source>
</evidence>
<dbReference type="FunFam" id="1.10.8.430:FF:000002">
    <property type="entry name" value="Disease resistance protein (TIR-NBS-LRR class)"/>
    <property type="match status" value="1"/>
</dbReference>
<dbReference type="EC" id="3.2.2.6" evidence="3"/>
<feature type="domain" description="TIR" evidence="14">
    <location>
        <begin position="220"/>
        <end position="386"/>
    </location>
</feature>
<comment type="caution">
    <text evidence="15">The sequence shown here is derived from an EMBL/GenBank/DDBJ whole genome shotgun (WGS) entry which is preliminary data.</text>
</comment>
<evidence type="ECO:0000256" key="12">
    <source>
        <dbReference type="ARBA" id="ARBA00061488"/>
    </source>
</evidence>
<dbReference type="InterPro" id="IPR055414">
    <property type="entry name" value="LRR_R13L4/SHOC2-like"/>
</dbReference>
<dbReference type="Gene3D" id="1.10.8.430">
    <property type="entry name" value="Helical domain of apoptotic protease-activating factors"/>
    <property type="match status" value="1"/>
</dbReference>
<keyword evidence="10" id="KW-0539">Nucleus</keyword>
<dbReference type="GO" id="GO:0043068">
    <property type="term" value="P:positive regulation of programmed cell death"/>
    <property type="evidence" value="ECO:0007669"/>
    <property type="project" value="UniProtKB-ARBA"/>
</dbReference>
<gene>
    <name evidence="15" type="ORF">PVL29_024638</name>
</gene>
<evidence type="ECO:0000256" key="2">
    <source>
        <dbReference type="ARBA" id="ARBA00004496"/>
    </source>
</evidence>
<dbReference type="InterPro" id="IPR035897">
    <property type="entry name" value="Toll_tir_struct_dom_sf"/>
</dbReference>
<keyword evidence="9" id="KW-0520">NAD</keyword>
<dbReference type="InterPro" id="IPR002182">
    <property type="entry name" value="NB-ARC"/>
</dbReference>
<evidence type="ECO:0000313" key="15">
    <source>
        <dbReference type="EMBL" id="KAJ9675793.1"/>
    </source>
</evidence>
<dbReference type="GO" id="GO:0050832">
    <property type="term" value="P:defense response to fungus"/>
    <property type="evidence" value="ECO:0007669"/>
    <property type="project" value="UniProtKB-ARBA"/>
</dbReference>
<dbReference type="InterPro" id="IPR027417">
    <property type="entry name" value="P-loop_NTPase"/>
</dbReference>
<dbReference type="GO" id="GO:0005737">
    <property type="term" value="C:cytoplasm"/>
    <property type="evidence" value="ECO:0007669"/>
    <property type="project" value="UniProtKB-SubCell"/>
</dbReference>
<dbReference type="Pfam" id="PF23282">
    <property type="entry name" value="WHD_ROQ1"/>
    <property type="match status" value="1"/>
</dbReference>
<dbReference type="Pfam" id="PF01582">
    <property type="entry name" value="TIR"/>
    <property type="match status" value="2"/>
</dbReference>
<dbReference type="SUPFAM" id="SSF52200">
    <property type="entry name" value="Toll/Interleukin receptor TIR domain"/>
    <property type="match status" value="2"/>
</dbReference>
<dbReference type="InterPro" id="IPR003593">
    <property type="entry name" value="AAA+_ATPase"/>
</dbReference>
<keyword evidence="4" id="KW-0963">Cytoplasm</keyword>
<protein>
    <recommendedName>
        <fullName evidence="3">ADP-ribosyl cyclase/cyclic ADP-ribose hydrolase</fullName>
        <ecNumber evidence="3">3.2.2.6</ecNumber>
    </recommendedName>
</protein>
<evidence type="ECO:0000256" key="5">
    <source>
        <dbReference type="ARBA" id="ARBA00022614"/>
    </source>
</evidence>
<evidence type="ECO:0000259" key="14">
    <source>
        <dbReference type="PROSITE" id="PS50104"/>
    </source>
</evidence>
<dbReference type="Pfam" id="PF20160">
    <property type="entry name" value="C-JID"/>
    <property type="match status" value="1"/>
</dbReference>
<evidence type="ECO:0000256" key="11">
    <source>
        <dbReference type="ARBA" id="ARBA00047304"/>
    </source>
</evidence>
<dbReference type="Gene3D" id="3.40.50.300">
    <property type="entry name" value="P-loop containing nucleotide triphosphate hydrolases"/>
    <property type="match status" value="1"/>
</dbReference>
<proteinExistence type="inferred from homology"/>
<dbReference type="SUPFAM" id="SSF52047">
    <property type="entry name" value="RNI-like"/>
    <property type="match status" value="1"/>
</dbReference>
<dbReference type="InterPro" id="IPR044974">
    <property type="entry name" value="Disease_R_plants"/>
</dbReference>
<keyword evidence="8" id="KW-0611">Plant defense</keyword>
<feature type="region of interest" description="Disordered" evidence="13">
    <location>
        <begin position="1443"/>
        <end position="1489"/>
    </location>
</feature>
<dbReference type="GO" id="GO:0005634">
    <property type="term" value="C:nucleus"/>
    <property type="evidence" value="ECO:0007669"/>
    <property type="project" value="UniProtKB-SubCell"/>
</dbReference>
<evidence type="ECO:0000256" key="4">
    <source>
        <dbReference type="ARBA" id="ARBA00022490"/>
    </source>
</evidence>
<dbReference type="Proteomes" id="UP001168098">
    <property type="component" value="Unassembled WGS sequence"/>
</dbReference>
<keyword evidence="7" id="KW-0378">Hydrolase</keyword>
<dbReference type="InterPro" id="IPR058192">
    <property type="entry name" value="WHD_ROQ1-like"/>
</dbReference>
<dbReference type="FunFam" id="3.40.50.10140:FF:000007">
    <property type="entry name" value="Disease resistance protein (TIR-NBS-LRR class)"/>
    <property type="match status" value="2"/>
</dbReference>
<dbReference type="GO" id="GO:0007165">
    <property type="term" value="P:signal transduction"/>
    <property type="evidence" value="ECO:0007669"/>
    <property type="project" value="InterPro"/>
</dbReference>
<dbReference type="InterPro" id="IPR045344">
    <property type="entry name" value="C-JID"/>
</dbReference>
<name>A0AA38YSL8_VITRO</name>
<reference evidence="15 16" key="1">
    <citation type="journal article" date="2023" name="BMC Biotechnol.">
        <title>Vitis rotundifolia cv Carlos genome sequencing.</title>
        <authorList>
            <person name="Huff M."/>
            <person name="Hulse-Kemp A."/>
            <person name="Scheffler B."/>
            <person name="Youngblood R."/>
            <person name="Simpson S."/>
            <person name="Babiker E."/>
            <person name="Staton M."/>
        </authorList>
    </citation>
    <scope>NUCLEOTIDE SEQUENCE [LARGE SCALE GENOMIC DNA]</scope>
    <source>
        <tissue evidence="15">Leaf</tissue>
    </source>
</reference>
<comment type="similarity">
    <text evidence="12">Belongs to the disease resistance TIR-NB-LRR family.</text>
</comment>
<dbReference type="SUPFAM" id="SSF52540">
    <property type="entry name" value="P-loop containing nucleoside triphosphate hydrolases"/>
    <property type="match status" value="1"/>
</dbReference>
<organism evidence="15 16">
    <name type="scientific">Vitis rotundifolia</name>
    <name type="common">Muscadine grape</name>
    <dbReference type="NCBI Taxonomy" id="103349"/>
    <lineage>
        <taxon>Eukaryota</taxon>
        <taxon>Viridiplantae</taxon>
        <taxon>Streptophyta</taxon>
        <taxon>Embryophyta</taxon>
        <taxon>Tracheophyta</taxon>
        <taxon>Spermatophyta</taxon>
        <taxon>Magnoliopsida</taxon>
        <taxon>eudicotyledons</taxon>
        <taxon>Gunneridae</taxon>
        <taxon>Pentapetalae</taxon>
        <taxon>rosids</taxon>
        <taxon>Vitales</taxon>
        <taxon>Vitaceae</taxon>
        <taxon>Viteae</taxon>
        <taxon>Vitis</taxon>
    </lineage>
</organism>
<dbReference type="PANTHER" id="PTHR11017:SF570">
    <property type="entry name" value="DISEASE RESISTANCE PROTEIN (TIR-NBS CLASS)-RELATED"/>
    <property type="match status" value="1"/>
</dbReference>
<dbReference type="Pfam" id="PF23598">
    <property type="entry name" value="LRR_14"/>
    <property type="match status" value="1"/>
</dbReference>
<evidence type="ECO:0000256" key="3">
    <source>
        <dbReference type="ARBA" id="ARBA00011982"/>
    </source>
</evidence>
<evidence type="ECO:0000313" key="16">
    <source>
        <dbReference type="Proteomes" id="UP001168098"/>
    </source>
</evidence>
<evidence type="ECO:0000256" key="8">
    <source>
        <dbReference type="ARBA" id="ARBA00022821"/>
    </source>
</evidence>
<dbReference type="Gene3D" id="3.80.10.10">
    <property type="entry name" value="Ribonuclease Inhibitor"/>
    <property type="match status" value="3"/>
</dbReference>
<evidence type="ECO:0000256" key="10">
    <source>
        <dbReference type="ARBA" id="ARBA00023242"/>
    </source>
</evidence>
<dbReference type="GO" id="GO:0061809">
    <property type="term" value="F:NAD+ nucleosidase activity, cyclic ADP-ribose generating"/>
    <property type="evidence" value="ECO:0007669"/>
    <property type="project" value="UniProtKB-EC"/>
</dbReference>
<comment type="catalytic activity">
    <reaction evidence="11">
        <text>NAD(+) + H2O = ADP-D-ribose + nicotinamide + H(+)</text>
        <dbReference type="Rhea" id="RHEA:16301"/>
        <dbReference type="ChEBI" id="CHEBI:15377"/>
        <dbReference type="ChEBI" id="CHEBI:15378"/>
        <dbReference type="ChEBI" id="CHEBI:17154"/>
        <dbReference type="ChEBI" id="CHEBI:57540"/>
        <dbReference type="ChEBI" id="CHEBI:57967"/>
        <dbReference type="EC" id="3.2.2.6"/>
    </reaction>
    <physiologicalReaction direction="left-to-right" evidence="11">
        <dbReference type="Rhea" id="RHEA:16302"/>
    </physiologicalReaction>
</comment>
<dbReference type="PRINTS" id="PR00364">
    <property type="entry name" value="DISEASERSIST"/>
</dbReference>
<dbReference type="Pfam" id="PF00931">
    <property type="entry name" value="NB-ARC"/>
    <property type="match status" value="1"/>
</dbReference>
<accession>A0AA38YSL8</accession>
<dbReference type="InterPro" id="IPR003591">
    <property type="entry name" value="Leu-rich_rpt_typical-subtyp"/>
</dbReference>
<sequence length="1489" mass="169587">MAFANPESQRASSVSISTRGRKYDVFLSFRGEDTRHNFTDHLYRALNQKRIHTFRDNEELPRGEEIAPELLKAIEESRICLIVLSKFYAHSRWCLDELAKIMECRQKMGKLVFPIFYQVDPPDVERQRGSFGEAFSRYGEWHGDEGKVEEGKVERWREALKMVANIMGWCLYDRPEAHVIEEITSTVWKSLNQELFHVEKNLVGMDRPRASSSSTSIGPWDYEVFLSFTGEDTSYSFADHLYAALYQNGIRTFRLDDHKGEEIESCNFKAIEKARCILVILSKHYAHSRWRLRELVQFIECKNQNGKLVFPIFYHVEPSDVRKQMSTYAEAFQDHERNCFAHGFAHETQRWRAALTEVANLSGWHVQNGSEADAIEDITCDIFEILNQKLLHVEKNLVGRDSSFIEMILQMINPLSNDVRMVGIYGLGGIGKTTIAKVLFNHIASDFMITSFIADVRERSKREGLPHLQKQLLRDSLIRRIESPSSVDEGIPMIKARLCSRKVLLVLDDVEHLSQLEAYRIIVTTRKRDLLDRGMDALYEAKKLGHKEAVELFSWHAFNQNHPKEYYETLSNSVVQYVDGLPLGLKVLGGFLYGKNIGEWESEVHKLKQQPNQEIQSVLKRSYDELDYIQKQIFLDVACFFNGEDTDFVTRILDACNFYAKGGIKVLIDKCLITIFDNKIWMHDLLQQMGRNIVEQESPEEPGKQSRLCSPEVISRVLTRKRGTEAIKGILFNLSIPKWIPKRIHITTESFARMKNLRLLKIYSQLESTSTWEDNRVKLSKDFEFPSCELRYLYWQGYPLESLPSSFDAEDLVELDMCYSSLKQLWENDMLPQLEMLNTIRLSCSQHLIEIPNISISAPNLEKLILDGCSSLLEVHPSIGKLNKLILLNLKNCKKLGSFPSIINMEALEILNFSGCSGLKKFPDIQGNLEHLLELYLASTAIEELPTSIGHLTGLVLLDLKRCKNLWSLPTSICKLESLKYLFLSGCSKLDNFPEMMEDMENLKELLLDGTSIEGLPFSIDRLKGLILLNLRNCKNLMSLPKGMCKLTSLETLILSGCSLLNNLPRDLGSLQRLVQLHADGTAITQPPDSIVLLRNLEVFVYPGCKILTPTSLGSLFPFWLLHRNSSNGIGLHLPSGFSSFRSFTNLDLSHRKPIEVSIPNGICSLISLKKLDISRNNFLSIPAGISELINLKDLWLGKCQSLIEIPELPLSVQDIDAHNCTALLLGSSSVSTLQGLQFLFYYCSKPVEDQSSDDERNALQRFPHNDVPSSASVSSLTTSPVVMQKLLENIAFSIVFPGSGIPEWIRHQNVGSSIKIKLPTDWYNDDFFGFALCSVLEHLPERIICHFNPDVFNYGDLKGLGHDFHWKGNNVGPEHVWLGYQPCSQLRLFQFSDPNDWNYIEITFEAAHRFNSSASNVVKKCGVCLIYAEYLEGIHPKNRKQLKSRGRNVVERSSDREELNRSGMDSSSSGSSGGPTNDPTLKLKHKCP</sequence>
<feature type="compositionally biased region" description="Basic and acidic residues" evidence="13">
    <location>
        <begin position="1449"/>
        <end position="1461"/>
    </location>
</feature>
<dbReference type="SMART" id="SM00382">
    <property type="entry name" value="AAA"/>
    <property type="match status" value="1"/>
</dbReference>
<keyword evidence="16" id="KW-1185">Reference proteome</keyword>
<dbReference type="SMART" id="SM00255">
    <property type="entry name" value="TIR"/>
    <property type="match status" value="2"/>
</dbReference>